<organism evidence="3">
    <name type="scientific">Fagus sylvatica</name>
    <name type="common">Beechnut</name>
    <dbReference type="NCBI Taxonomy" id="28930"/>
    <lineage>
        <taxon>Eukaryota</taxon>
        <taxon>Viridiplantae</taxon>
        <taxon>Streptophyta</taxon>
        <taxon>Embryophyta</taxon>
        <taxon>Tracheophyta</taxon>
        <taxon>Spermatophyta</taxon>
        <taxon>Magnoliopsida</taxon>
        <taxon>eudicotyledons</taxon>
        <taxon>Gunneridae</taxon>
        <taxon>Pentapetalae</taxon>
        <taxon>rosids</taxon>
        <taxon>fabids</taxon>
        <taxon>Fagales</taxon>
        <taxon>Fagaceae</taxon>
        <taxon>Fagus</taxon>
    </lineage>
</organism>
<feature type="region of interest" description="Disordered" evidence="2">
    <location>
        <begin position="522"/>
        <end position="599"/>
    </location>
</feature>
<sequence length="599" mass="66601">MAPNVDDSWESPSSGERDSPVPLSGSEDFGSRGRSSETTESSTSDSLPQEIKLTIPGRDLNKPFIAEEVPSKLVEKDIGRLRSRFQIPENIVIRLPENAPSQLNPNAWRLVVGLQVLWRMAHEGEHDMTVEEFLFLYKLTYMPSTPGIWAFTCHKGSPRLIPRVPKSNRSWKPKFFFLCGENWEFSPEEAIGEDPCGIRRPWGIPPVDAFRRPSLSQRSKENLSVVVDFQKERAVQLADLLSPFTLAQWSLGPEPSEEVKKAIKSYNLRMTTRAERKRLMEAAQNLDDLPDASALFPKKAKSGKKVIMEKGASSKKGGTQDKPLPAAKTKMPEKIHVYHEIPPSPIAASKGKGVAAGDIQPTIYNSTSRAMDKVNKMYEKVDLEVYDHIEDMDLLRISIQDSLKAAGQMFILGNRLRSSARDLTKLKVELEEAKAQTLAHQEAAEVLNAERGTLRSQVKRLEADLKKKDARLADLGKERDDLLKKAETFQEEVANARETAVTDFKASEDFNDATRRYYIFDDEETTAMEEDSGEEEEGDDVQSRERAVVPTDVPSTPPNGDEGNNPVAGPEGGQVIQVDDPVIPVGDQAALPPTGGDMP</sequence>
<accession>A0A2N9EXB8</accession>
<reference evidence="3" key="1">
    <citation type="submission" date="2018-02" db="EMBL/GenBank/DDBJ databases">
        <authorList>
            <person name="Cohen D.B."/>
            <person name="Kent A.D."/>
        </authorList>
    </citation>
    <scope>NUCLEOTIDE SEQUENCE</scope>
</reference>
<keyword evidence="1" id="KW-0175">Coiled coil</keyword>
<protein>
    <submittedName>
        <fullName evidence="3">Uncharacterized protein</fullName>
    </submittedName>
</protein>
<proteinExistence type="predicted"/>
<evidence type="ECO:0000256" key="1">
    <source>
        <dbReference type="SAM" id="Coils"/>
    </source>
</evidence>
<dbReference type="EMBL" id="OIVN01000643">
    <property type="protein sequence ID" value="SPC83397.1"/>
    <property type="molecule type" value="Genomic_DNA"/>
</dbReference>
<feature type="coiled-coil region" evidence="1">
    <location>
        <begin position="416"/>
        <end position="499"/>
    </location>
</feature>
<feature type="region of interest" description="Disordered" evidence="2">
    <location>
        <begin position="1"/>
        <end position="53"/>
    </location>
</feature>
<dbReference type="AlphaFoldDB" id="A0A2N9EXB8"/>
<evidence type="ECO:0000313" key="3">
    <source>
        <dbReference type="EMBL" id="SPC83397.1"/>
    </source>
</evidence>
<feature type="region of interest" description="Disordered" evidence="2">
    <location>
        <begin position="306"/>
        <end position="327"/>
    </location>
</feature>
<evidence type="ECO:0000256" key="2">
    <source>
        <dbReference type="SAM" id="MobiDB-lite"/>
    </source>
</evidence>
<name>A0A2N9EXB8_FAGSY</name>
<gene>
    <name evidence="3" type="ORF">FSB_LOCUS11279</name>
</gene>
<feature type="compositionally biased region" description="Acidic residues" evidence="2">
    <location>
        <begin position="522"/>
        <end position="540"/>
    </location>
</feature>